<comment type="caution">
    <text evidence="2">The sequence shown here is derived from an EMBL/GenBank/DDBJ whole genome shotgun (WGS) entry which is preliminary data.</text>
</comment>
<dbReference type="Proteomes" id="UP000254958">
    <property type="component" value="Unassembled WGS sequence"/>
</dbReference>
<dbReference type="EMBL" id="QQAW01000002">
    <property type="protein sequence ID" value="RDI39388.1"/>
    <property type="molecule type" value="Genomic_DNA"/>
</dbReference>
<sequence length="263" mass="28484">MTAAFIPPDHEVLAHYRSDQGDIWISEDIRTESRIYWQEGWCQSESDADGISYAPYIHALFGFLMQTPAGTRPDEPVLVIGCGGGSLATMLDRAERAVELVDVNPLAFAIARQHFGLPSWIPCHLTDGAACLRGLPATRRFGAIIVDAFRGDVVPGHLVGAGFLSDAAYRLADDGFLAMNLFEGPGRPDLVGRAAVTAGRAVTPWGDVRLFEEAEGREGNVLLLAGAVACLSEPGLLLPPRAMIAETRRSLERMRFRPVDVTV</sequence>
<dbReference type="Gene3D" id="3.40.50.150">
    <property type="entry name" value="Vaccinia Virus protein VP39"/>
    <property type="match status" value="1"/>
</dbReference>
<dbReference type="SUPFAM" id="SSF53335">
    <property type="entry name" value="S-adenosyl-L-methionine-dependent methyltransferases"/>
    <property type="match status" value="1"/>
</dbReference>
<reference evidence="2 3" key="1">
    <citation type="submission" date="2018-07" db="EMBL/GenBank/DDBJ databases">
        <title>Genomic Encyclopedia of Type Strains, Phase IV (KMG-IV): sequencing the most valuable type-strain genomes for metagenomic binning, comparative biology and taxonomic classification.</title>
        <authorList>
            <person name="Goeker M."/>
        </authorList>
    </citation>
    <scope>NUCLEOTIDE SEQUENCE [LARGE SCALE GENOMIC DNA]</scope>
    <source>
        <strain evidence="2 3">DSM 5603</strain>
    </source>
</reference>
<proteinExistence type="predicted"/>
<dbReference type="RefSeq" id="WP_114726276.1">
    <property type="nucleotide sequence ID" value="NZ_BJMI01000001.1"/>
</dbReference>
<dbReference type="NCBIfam" id="NF037959">
    <property type="entry name" value="MFS_SpdSyn"/>
    <property type="match status" value="1"/>
</dbReference>
<evidence type="ECO:0000313" key="2">
    <source>
        <dbReference type="EMBL" id="RDI39388.1"/>
    </source>
</evidence>
<gene>
    <name evidence="2" type="ORF">C7453_102175</name>
    <name evidence="1" type="ORF">HLH32_04150</name>
</gene>
<reference evidence="1 4" key="2">
    <citation type="submission" date="2020-04" db="EMBL/GenBank/DDBJ databases">
        <title>Description of novel Gluconacetobacter.</title>
        <authorList>
            <person name="Sombolestani A."/>
        </authorList>
    </citation>
    <scope>NUCLEOTIDE SEQUENCE [LARGE SCALE GENOMIC DNA]</scope>
    <source>
        <strain evidence="1 4">LMG 1382</strain>
    </source>
</reference>
<name>A0A370G6F3_GLULI</name>
<evidence type="ECO:0000313" key="1">
    <source>
        <dbReference type="EMBL" id="MBB2185583.1"/>
    </source>
</evidence>
<dbReference type="OrthoDB" id="9761985at2"/>
<dbReference type="Proteomes" id="UP000562982">
    <property type="component" value="Unassembled WGS sequence"/>
</dbReference>
<dbReference type="InterPro" id="IPR029063">
    <property type="entry name" value="SAM-dependent_MTases_sf"/>
</dbReference>
<keyword evidence="3" id="KW-1185">Reference proteome</keyword>
<accession>A0A370G6F3</accession>
<dbReference type="EMBL" id="JABEQI010000002">
    <property type="protein sequence ID" value="MBB2185583.1"/>
    <property type="molecule type" value="Genomic_DNA"/>
</dbReference>
<evidence type="ECO:0000313" key="3">
    <source>
        <dbReference type="Proteomes" id="UP000254958"/>
    </source>
</evidence>
<organism evidence="2 3">
    <name type="scientific">Gluconacetobacter liquefaciens</name>
    <name type="common">Acetobacter liquefaciens</name>
    <dbReference type="NCBI Taxonomy" id="89584"/>
    <lineage>
        <taxon>Bacteria</taxon>
        <taxon>Pseudomonadati</taxon>
        <taxon>Pseudomonadota</taxon>
        <taxon>Alphaproteobacteria</taxon>
        <taxon>Acetobacterales</taxon>
        <taxon>Acetobacteraceae</taxon>
        <taxon>Gluconacetobacter</taxon>
    </lineage>
</organism>
<protein>
    <submittedName>
        <fullName evidence="1">Fused MFS/spermidine synthase</fullName>
    </submittedName>
</protein>
<evidence type="ECO:0000313" key="4">
    <source>
        <dbReference type="Proteomes" id="UP000562982"/>
    </source>
</evidence>
<dbReference type="AlphaFoldDB" id="A0A370G6F3"/>